<sequence length="250" mass="26842">ARDPPGSVSPVPVPVHAPGLSLPTGGTRPLGVVARVGLSVSLCVPVPRVVRVPRRAPWSRWPRVCSDPAMFLSPPVLILGWLCTHVPSVSCPHGSCAPPLAVLMSLRCPCPRGRALSPGIPPCPHTVPPCPQAGLALCQREAEEVVELMRQNVARALEREGYLEQLQSRAQDLRQASEAFTRITQTMTQRQRRRHRRWHLVALGLGLLLLFILGLALVLALARSSPGTVTSTVPTPQGGTKHPPRTAGTP</sequence>
<keyword evidence="3 4" id="KW-0175">Coiled coil</keyword>
<feature type="transmembrane region" description="Helical" evidence="6">
    <location>
        <begin position="200"/>
        <end position="222"/>
    </location>
</feature>
<feature type="non-terminal residue" evidence="8">
    <location>
        <position position="1"/>
    </location>
</feature>
<comment type="subcellular location">
    <subcellularLocation>
        <location evidence="2">Endomembrane system</location>
        <topology evidence="2">Single-pass type IV membrane protein</topology>
    </subcellularLocation>
</comment>
<feature type="domain" description="V-SNARE coiled-coil homology" evidence="7">
    <location>
        <begin position="134"/>
        <end position="194"/>
    </location>
</feature>
<dbReference type="AlphaFoldDB" id="A0A7K9RA98"/>
<dbReference type="Proteomes" id="UP000572325">
    <property type="component" value="Unassembled WGS sequence"/>
</dbReference>
<dbReference type="PROSITE" id="PS50892">
    <property type="entry name" value="V_SNARE"/>
    <property type="match status" value="1"/>
</dbReference>
<dbReference type="InterPro" id="IPR042166">
    <property type="entry name" value="Vamp5"/>
</dbReference>
<dbReference type="GO" id="GO:0005886">
    <property type="term" value="C:plasma membrane"/>
    <property type="evidence" value="ECO:0007669"/>
    <property type="project" value="TreeGrafter"/>
</dbReference>
<comment type="caution">
    <text evidence="8">The sequence shown here is derived from an EMBL/GenBank/DDBJ whole genome shotgun (WGS) entry which is preliminary data.</text>
</comment>
<evidence type="ECO:0000313" key="9">
    <source>
        <dbReference type="Proteomes" id="UP000572325"/>
    </source>
</evidence>
<dbReference type="Gene3D" id="1.20.5.110">
    <property type="match status" value="1"/>
</dbReference>
<dbReference type="Pfam" id="PF00957">
    <property type="entry name" value="Synaptobrevin"/>
    <property type="match status" value="1"/>
</dbReference>
<evidence type="ECO:0000256" key="1">
    <source>
        <dbReference type="ARBA" id="ARBA00008025"/>
    </source>
</evidence>
<dbReference type="SUPFAM" id="SSF58038">
    <property type="entry name" value="SNARE fusion complex"/>
    <property type="match status" value="1"/>
</dbReference>
<accession>A0A7K9RA98</accession>
<evidence type="ECO:0000256" key="5">
    <source>
        <dbReference type="SAM" id="MobiDB-lite"/>
    </source>
</evidence>
<proteinExistence type="inferred from homology"/>
<protein>
    <submittedName>
        <fullName evidence="8">VAMP5 protein</fullName>
    </submittedName>
</protein>
<comment type="similarity">
    <text evidence="1">Belongs to the synaptobrevin family.</text>
</comment>
<dbReference type="InterPro" id="IPR042855">
    <property type="entry name" value="V_SNARE_CC"/>
</dbReference>
<dbReference type="EMBL" id="VWZU01000092">
    <property type="protein sequence ID" value="NXI20844.1"/>
    <property type="molecule type" value="Genomic_DNA"/>
</dbReference>
<gene>
    <name evidence="8" type="primary">Vamp5</name>
    <name evidence="8" type="ORF">STEDEN_R14893</name>
</gene>
<evidence type="ECO:0000256" key="4">
    <source>
        <dbReference type="SAM" id="Coils"/>
    </source>
</evidence>
<dbReference type="GO" id="GO:0012505">
    <property type="term" value="C:endomembrane system"/>
    <property type="evidence" value="ECO:0007669"/>
    <property type="project" value="UniProtKB-SubCell"/>
</dbReference>
<feature type="coiled-coil region" evidence="4">
    <location>
        <begin position="139"/>
        <end position="183"/>
    </location>
</feature>
<organism evidence="8 9">
    <name type="scientific">Sterrhoptilus dennistouni</name>
    <dbReference type="NCBI Taxonomy" id="2585820"/>
    <lineage>
        <taxon>Eukaryota</taxon>
        <taxon>Metazoa</taxon>
        <taxon>Chordata</taxon>
        <taxon>Craniata</taxon>
        <taxon>Vertebrata</taxon>
        <taxon>Euteleostomi</taxon>
        <taxon>Archelosauria</taxon>
        <taxon>Archosauria</taxon>
        <taxon>Dinosauria</taxon>
        <taxon>Saurischia</taxon>
        <taxon>Theropoda</taxon>
        <taxon>Coelurosauria</taxon>
        <taxon>Aves</taxon>
        <taxon>Neognathae</taxon>
        <taxon>Neoaves</taxon>
        <taxon>Telluraves</taxon>
        <taxon>Australaves</taxon>
        <taxon>Passeriformes</taxon>
        <taxon>Sylvioidea</taxon>
        <taxon>Zosteropidae</taxon>
        <taxon>Sterrhoptilus</taxon>
    </lineage>
</organism>
<name>A0A7K9RA98_9PASS</name>
<keyword evidence="6" id="KW-0812">Transmembrane</keyword>
<evidence type="ECO:0000256" key="2">
    <source>
        <dbReference type="ARBA" id="ARBA00046280"/>
    </source>
</evidence>
<feature type="non-terminal residue" evidence="8">
    <location>
        <position position="250"/>
    </location>
</feature>
<keyword evidence="9" id="KW-1185">Reference proteome</keyword>
<dbReference type="PANTHER" id="PTHR47462:SF1">
    <property type="entry name" value="VESICLE-ASSOCIATED MEMBRANE PROTEIN 5"/>
    <property type="match status" value="1"/>
</dbReference>
<evidence type="ECO:0000256" key="6">
    <source>
        <dbReference type="SAM" id="Phobius"/>
    </source>
</evidence>
<dbReference type="PRINTS" id="PR00219">
    <property type="entry name" value="SYNAPTOBREVN"/>
</dbReference>
<evidence type="ECO:0000313" key="8">
    <source>
        <dbReference type="EMBL" id="NXI20844.1"/>
    </source>
</evidence>
<keyword evidence="6" id="KW-1133">Transmembrane helix</keyword>
<reference evidence="8 9" key="1">
    <citation type="submission" date="2019-09" db="EMBL/GenBank/DDBJ databases">
        <title>Bird 10,000 Genomes (B10K) Project - Family phase.</title>
        <authorList>
            <person name="Zhang G."/>
        </authorList>
    </citation>
    <scope>NUCLEOTIDE SEQUENCE [LARGE SCALE GENOMIC DNA]</scope>
    <source>
        <strain evidence="8">B10K-DU-001-27</strain>
        <tissue evidence="8">Muscle</tissue>
    </source>
</reference>
<evidence type="ECO:0000256" key="3">
    <source>
        <dbReference type="PROSITE-ProRule" id="PRU00290"/>
    </source>
</evidence>
<dbReference type="InterPro" id="IPR001388">
    <property type="entry name" value="Synaptobrevin-like"/>
</dbReference>
<dbReference type="GO" id="GO:0043001">
    <property type="term" value="P:Golgi to plasma membrane protein transport"/>
    <property type="evidence" value="ECO:0007669"/>
    <property type="project" value="TreeGrafter"/>
</dbReference>
<dbReference type="CDD" id="cd15872">
    <property type="entry name" value="R-SNARE_VAMP5"/>
    <property type="match status" value="1"/>
</dbReference>
<feature type="region of interest" description="Disordered" evidence="5">
    <location>
        <begin position="227"/>
        <end position="250"/>
    </location>
</feature>
<feature type="compositionally biased region" description="Low complexity" evidence="5">
    <location>
        <begin position="227"/>
        <end position="240"/>
    </location>
</feature>
<evidence type="ECO:0000259" key="7">
    <source>
        <dbReference type="PROSITE" id="PS50892"/>
    </source>
</evidence>
<dbReference type="InterPro" id="IPR042581">
    <property type="entry name" value="VAMP5_R-SNARE"/>
</dbReference>
<dbReference type="PANTHER" id="PTHR47462">
    <property type="entry name" value="VESICLE-ASSOCIATED MEMBRANE PROTEIN 5"/>
    <property type="match status" value="1"/>
</dbReference>
<keyword evidence="6" id="KW-0472">Membrane</keyword>